<dbReference type="PANTHER" id="PTHR10954:SF18">
    <property type="entry name" value="RIBONUCLEASE HII"/>
    <property type="match status" value="1"/>
</dbReference>
<comment type="function">
    <text evidence="3 14 16">Endonuclease that specifically degrades the RNA of RNA-DNA hybrids.</text>
</comment>
<accession>A0ABY7SUR4</accession>
<keyword evidence="19" id="KW-1185">Reference proteome</keyword>
<evidence type="ECO:0000256" key="16">
    <source>
        <dbReference type="RuleBase" id="RU003515"/>
    </source>
</evidence>
<comment type="catalytic activity">
    <reaction evidence="1 14 15 16">
        <text>Endonucleolytic cleavage to 5'-phosphomonoester.</text>
        <dbReference type="EC" id="3.1.26.4"/>
    </reaction>
</comment>
<name>A0ABY7SUR4_9RHOB</name>
<sequence>MTLPDYSFETLALARGARLVAGVDEVGRGPLAGPVTAAAVVLDTASIPDGLNDSKKLTPARREVLAGWIMAHCQWSVAHVAVGDIDRLNIYHAAHLAMCRAVAGLRRAPCHVLVDGNRIPADLGRPAEAVVGGDGRCLSIAAASILAKVLRDRIMVDLAQQHPGYGWEANAGYATPAHRRALLDLGVTPHHRRSFAPVHNILCKAPSASC</sequence>
<evidence type="ECO:0000256" key="5">
    <source>
        <dbReference type="ARBA" id="ARBA00007383"/>
    </source>
</evidence>
<evidence type="ECO:0000256" key="1">
    <source>
        <dbReference type="ARBA" id="ARBA00000077"/>
    </source>
</evidence>
<evidence type="ECO:0000256" key="4">
    <source>
        <dbReference type="ARBA" id="ARBA00004496"/>
    </source>
</evidence>
<dbReference type="GO" id="GO:0004523">
    <property type="term" value="F:RNA-DNA hybrid ribonuclease activity"/>
    <property type="evidence" value="ECO:0007669"/>
    <property type="project" value="UniProtKB-EC"/>
</dbReference>
<keyword evidence="8 14" id="KW-0963">Cytoplasm</keyword>
<evidence type="ECO:0000256" key="10">
    <source>
        <dbReference type="ARBA" id="ARBA00022723"/>
    </source>
</evidence>
<feature type="binding site" evidence="14 15">
    <location>
        <position position="24"/>
    </location>
    <ligand>
        <name>a divalent metal cation</name>
        <dbReference type="ChEBI" id="CHEBI:60240"/>
    </ligand>
</feature>
<dbReference type="RefSeq" id="WP_272858265.1">
    <property type="nucleotide sequence ID" value="NZ_CP067134.1"/>
</dbReference>
<evidence type="ECO:0000256" key="3">
    <source>
        <dbReference type="ARBA" id="ARBA00004065"/>
    </source>
</evidence>
<evidence type="ECO:0000256" key="9">
    <source>
        <dbReference type="ARBA" id="ARBA00022722"/>
    </source>
</evidence>
<reference evidence="18 19" key="1">
    <citation type="submission" date="2021-01" db="EMBL/GenBank/DDBJ databases">
        <title>Biogeographic distribution of Paracoccus.</title>
        <authorList>
            <person name="Hollensteiner J."/>
            <person name="Leineberger J."/>
            <person name="Brinkhoff T."/>
            <person name="Daniel R."/>
        </authorList>
    </citation>
    <scope>NUCLEOTIDE SEQUENCE [LARGE SCALE GENOMIC DNA]</scope>
    <source>
        <strain evidence="18 19">LMG25392</strain>
    </source>
</reference>
<dbReference type="Gene3D" id="3.30.420.10">
    <property type="entry name" value="Ribonuclease H-like superfamily/Ribonuclease H"/>
    <property type="match status" value="1"/>
</dbReference>
<evidence type="ECO:0000256" key="12">
    <source>
        <dbReference type="ARBA" id="ARBA00022801"/>
    </source>
</evidence>
<gene>
    <name evidence="14" type="primary">rnhB</name>
    <name evidence="18" type="ORF">JHW45_14205</name>
</gene>
<keyword evidence="13 14" id="KW-0464">Manganese</keyword>
<evidence type="ECO:0000256" key="2">
    <source>
        <dbReference type="ARBA" id="ARBA00001946"/>
    </source>
</evidence>
<dbReference type="EC" id="3.1.26.4" evidence="6 14"/>
<evidence type="ECO:0000256" key="7">
    <source>
        <dbReference type="ARBA" id="ARBA00019179"/>
    </source>
</evidence>
<dbReference type="InterPro" id="IPR001352">
    <property type="entry name" value="RNase_HII/HIII"/>
</dbReference>
<dbReference type="InterPro" id="IPR024567">
    <property type="entry name" value="RNase_HII/HIII_dom"/>
</dbReference>
<keyword evidence="9 14" id="KW-0540">Nuclease</keyword>
<keyword evidence="10 14" id="KW-0479">Metal-binding</keyword>
<dbReference type="Proteomes" id="UP001218412">
    <property type="component" value="Chromosome"/>
</dbReference>
<evidence type="ECO:0000256" key="6">
    <source>
        <dbReference type="ARBA" id="ARBA00012180"/>
    </source>
</evidence>
<protein>
    <recommendedName>
        <fullName evidence="7 14">Ribonuclease HII</fullName>
        <shortName evidence="14">RNase HII</shortName>
        <ecNumber evidence="6 14">3.1.26.4</ecNumber>
    </recommendedName>
</protein>
<keyword evidence="12 14" id="KW-0378">Hydrolase</keyword>
<feature type="domain" description="RNase H type-2" evidence="17">
    <location>
        <begin position="18"/>
        <end position="207"/>
    </location>
</feature>
<evidence type="ECO:0000313" key="19">
    <source>
        <dbReference type="Proteomes" id="UP001218412"/>
    </source>
</evidence>
<comment type="subcellular location">
    <subcellularLocation>
        <location evidence="4 14">Cytoplasm</location>
    </subcellularLocation>
</comment>
<dbReference type="PROSITE" id="PS51975">
    <property type="entry name" value="RNASE_H_2"/>
    <property type="match status" value="1"/>
</dbReference>
<dbReference type="PANTHER" id="PTHR10954">
    <property type="entry name" value="RIBONUCLEASE H2 SUBUNIT A"/>
    <property type="match status" value="1"/>
</dbReference>
<dbReference type="HAMAP" id="MF_00052_B">
    <property type="entry name" value="RNase_HII_B"/>
    <property type="match status" value="1"/>
</dbReference>
<organism evidence="18 19">
    <name type="scientific">Paracoccus stylophorae</name>
    <dbReference type="NCBI Taxonomy" id="659350"/>
    <lineage>
        <taxon>Bacteria</taxon>
        <taxon>Pseudomonadati</taxon>
        <taxon>Pseudomonadota</taxon>
        <taxon>Alphaproteobacteria</taxon>
        <taxon>Rhodobacterales</taxon>
        <taxon>Paracoccaceae</taxon>
        <taxon>Paracoccus</taxon>
    </lineage>
</organism>
<comment type="cofactor">
    <cofactor evidence="2">
        <name>Mg(2+)</name>
        <dbReference type="ChEBI" id="CHEBI:18420"/>
    </cofactor>
</comment>
<evidence type="ECO:0000259" key="17">
    <source>
        <dbReference type="PROSITE" id="PS51975"/>
    </source>
</evidence>
<keyword evidence="11 14" id="KW-0255">Endonuclease</keyword>
<dbReference type="CDD" id="cd07182">
    <property type="entry name" value="RNase_HII_bacteria_HII_like"/>
    <property type="match status" value="1"/>
</dbReference>
<evidence type="ECO:0000256" key="15">
    <source>
        <dbReference type="PROSITE-ProRule" id="PRU01319"/>
    </source>
</evidence>
<comment type="cofactor">
    <cofactor evidence="14 15">
        <name>Mn(2+)</name>
        <dbReference type="ChEBI" id="CHEBI:29035"/>
    </cofactor>
    <cofactor evidence="14 15">
        <name>Mg(2+)</name>
        <dbReference type="ChEBI" id="CHEBI:18420"/>
    </cofactor>
    <text evidence="14 15">Manganese or magnesium. Binds 1 divalent metal ion per monomer in the absence of substrate. May bind a second metal ion after substrate binding.</text>
</comment>
<dbReference type="Pfam" id="PF01351">
    <property type="entry name" value="RNase_HII"/>
    <property type="match status" value="1"/>
</dbReference>
<feature type="binding site" evidence="14 15">
    <location>
        <position position="115"/>
    </location>
    <ligand>
        <name>a divalent metal cation</name>
        <dbReference type="ChEBI" id="CHEBI:60240"/>
    </ligand>
</feature>
<comment type="similarity">
    <text evidence="5 14 16">Belongs to the RNase HII family.</text>
</comment>
<evidence type="ECO:0000256" key="8">
    <source>
        <dbReference type="ARBA" id="ARBA00022490"/>
    </source>
</evidence>
<evidence type="ECO:0000256" key="14">
    <source>
        <dbReference type="HAMAP-Rule" id="MF_00052"/>
    </source>
</evidence>
<dbReference type="NCBIfam" id="NF000595">
    <property type="entry name" value="PRK00015.1-3"/>
    <property type="match status" value="1"/>
</dbReference>
<dbReference type="InterPro" id="IPR036397">
    <property type="entry name" value="RNaseH_sf"/>
</dbReference>
<evidence type="ECO:0000256" key="13">
    <source>
        <dbReference type="ARBA" id="ARBA00023211"/>
    </source>
</evidence>
<evidence type="ECO:0000256" key="11">
    <source>
        <dbReference type="ARBA" id="ARBA00022759"/>
    </source>
</evidence>
<evidence type="ECO:0000313" key="18">
    <source>
        <dbReference type="EMBL" id="WCR10208.1"/>
    </source>
</evidence>
<dbReference type="InterPro" id="IPR022898">
    <property type="entry name" value="RNase_HII"/>
</dbReference>
<dbReference type="InterPro" id="IPR012337">
    <property type="entry name" value="RNaseH-like_sf"/>
</dbReference>
<feature type="binding site" evidence="14 15">
    <location>
        <position position="25"/>
    </location>
    <ligand>
        <name>a divalent metal cation</name>
        <dbReference type="ChEBI" id="CHEBI:60240"/>
    </ligand>
</feature>
<proteinExistence type="inferred from homology"/>
<dbReference type="SUPFAM" id="SSF53098">
    <property type="entry name" value="Ribonuclease H-like"/>
    <property type="match status" value="1"/>
</dbReference>
<dbReference type="EMBL" id="CP067134">
    <property type="protein sequence ID" value="WCR10208.1"/>
    <property type="molecule type" value="Genomic_DNA"/>
</dbReference>